<dbReference type="Proteomes" id="UP000289886">
    <property type="component" value="Unassembled WGS sequence"/>
</dbReference>
<name>A0A662YRZ6_ACIRT</name>
<feature type="compositionally biased region" description="Basic and acidic residues" evidence="1">
    <location>
        <begin position="129"/>
        <end position="143"/>
    </location>
</feature>
<reference evidence="3 4" key="1">
    <citation type="submission" date="2019-01" db="EMBL/GenBank/DDBJ databases">
        <title>Draft Genome and Complete Hox-Cluster Characterization of the Sterlet Sturgeon (Acipenser ruthenus).</title>
        <authorList>
            <person name="Wei Q."/>
        </authorList>
    </citation>
    <scope>NUCLEOTIDE SEQUENCE [LARGE SCALE GENOMIC DNA]</scope>
    <source>
        <strain evidence="3">WHYD16114868_AA</strain>
        <tissue evidence="3">Blood</tissue>
    </source>
</reference>
<protein>
    <submittedName>
        <fullName evidence="3">Uncharacterized protein</fullName>
    </submittedName>
</protein>
<dbReference type="EMBL" id="SCEB01000750">
    <property type="protein sequence ID" value="RXM98258.1"/>
    <property type="molecule type" value="Genomic_DNA"/>
</dbReference>
<proteinExistence type="predicted"/>
<evidence type="ECO:0000256" key="2">
    <source>
        <dbReference type="SAM" id="Phobius"/>
    </source>
</evidence>
<dbReference type="AlphaFoldDB" id="A0A662YRZ6"/>
<comment type="caution">
    <text evidence="3">The sequence shown here is derived from an EMBL/GenBank/DDBJ whole genome shotgun (WGS) entry which is preliminary data.</text>
</comment>
<organism evidence="3 4">
    <name type="scientific">Acipenser ruthenus</name>
    <name type="common">Sterlet sturgeon</name>
    <dbReference type="NCBI Taxonomy" id="7906"/>
    <lineage>
        <taxon>Eukaryota</taxon>
        <taxon>Metazoa</taxon>
        <taxon>Chordata</taxon>
        <taxon>Craniata</taxon>
        <taxon>Vertebrata</taxon>
        <taxon>Euteleostomi</taxon>
        <taxon>Actinopterygii</taxon>
        <taxon>Chondrostei</taxon>
        <taxon>Acipenseriformes</taxon>
        <taxon>Acipenseridae</taxon>
        <taxon>Acipenser</taxon>
    </lineage>
</organism>
<accession>A0A662YRZ6</accession>
<gene>
    <name evidence="3" type="ORF">EOD39_13357</name>
</gene>
<feature type="compositionally biased region" description="Basic and acidic residues" evidence="1">
    <location>
        <begin position="61"/>
        <end position="79"/>
    </location>
</feature>
<keyword evidence="2" id="KW-0472">Membrane</keyword>
<evidence type="ECO:0000313" key="3">
    <source>
        <dbReference type="EMBL" id="RXM98258.1"/>
    </source>
</evidence>
<evidence type="ECO:0000256" key="1">
    <source>
        <dbReference type="SAM" id="MobiDB-lite"/>
    </source>
</evidence>
<keyword evidence="4" id="KW-1185">Reference proteome</keyword>
<feature type="transmembrane region" description="Helical" evidence="2">
    <location>
        <begin position="20"/>
        <end position="40"/>
    </location>
</feature>
<sequence length="150" mass="17149">MRFQCLNKSGGVHQYDPQTMTRIFVACCILHIIAVLRVLLGDKEMFDALEKGEEEETMLEDDLKISSDEDDNVKRDWRLDTAGNGGEDPSGDGDNTTTRTADSERKARDTLRWEQAERPRGSVVRRHKDGGGLRRPQRADQESKWLTIRM</sequence>
<feature type="compositionally biased region" description="Basic and acidic residues" evidence="1">
    <location>
        <begin position="101"/>
        <end position="120"/>
    </location>
</feature>
<feature type="region of interest" description="Disordered" evidence="1">
    <location>
        <begin position="52"/>
        <end position="150"/>
    </location>
</feature>
<keyword evidence="2" id="KW-0812">Transmembrane</keyword>
<keyword evidence="2" id="KW-1133">Transmembrane helix</keyword>
<evidence type="ECO:0000313" key="4">
    <source>
        <dbReference type="Proteomes" id="UP000289886"/>
    </source>
</evidence>